<dbReference type="GO" id="GO:0003824">
    <property type="term" value="F:catalytic activity"/>
    <property type="evidence" value="ECO:0007669"/>
    <property type="project" value="InterPro"/>
</dbReference>
<dbReference type="PANTHER" id="PTHR14859:SF15">
    <property type="entry name" value="ENDONUCLEASE_EXONUCLEASE_PHOSPHATASE DOMAIN-CONTAINING PROTEIN"/>
    <property type="match status" value="1"/>
</dbReference>
<keyword evidence="3" id="KW-1185">Reference proteome</keyword>
<dbReference type="GO" id="GO:0016020">
    <property type="term" value="C:membrane"/>
    <property type="evidence" value="ECO:0007669"/>
    <property type="project" value="GOC"/>
</dbReference>
<dbReference type="Proteomes" id="UP000013909">
    <property type="component" value="Unassembled WGS sequence"/>
</dbReference>
<accession>R7ZX79</accession>
<dbReference type="GO" id="GO:0006506">
    <property type="term" value="P:GPI anchor biosynthetic process"/>
    <property type="evidence" value="ECO:0007669"/>
    <property type="project" value="TreeGrafter"/>
</dbReference>
<reference evidence="2 3" key="1">
    <citation type="submission" date="2013-02" db="EMBL/GenBank/DDBJ databases">
        <title>A novel strain isolated from Lonar lake, Maharashtra, India.</title>
        <authorList>
            <person name="Singh A."/>
        </authorList>
    </citation>
    <scope>NUCLEOTIDE SEQUENCE [LARGE SCALE GENOMIC DNA]</scope>
    <source>
        <strain evidence="2 3">AK24</strain>
    </source>
</reference>
<dbReference type="PATRIC" id="fig|1288963.3.peg.665"/>
<dbReference type="InterPro" id="IPR005135">
    <property type="entry name" value="Endo/exonuclease/phosphatase"/>
</dbReference>
<name>R7ZX79_9BACT</name>
<dbReference type="InterPro" id="IPR036691">
    <property type="entry name" value="Endo/exonu/phosph_ase_sf"/>
</dbReference>
<feature type="domain" description="Endonuclease/exonuclease/phosphatase" evidence="1">
    <location>
        <begin position="42"/>
        <end position="264"/>
    </location>
</feature>
<organism evidence="2 3">
    <name type="scientific">Lunatimonas lonarensis</name>
    <dbReference type="NCBI Taxonomy" id="1232681"/>
    <lineage>
        <taxon>Bacteria</taxon>
        <taxon>Pseudomonadati</taxon>
        <taxon>Bacteroidota</taxon>
        <taxon>Cytophagia</taxon>
        <taxon>Cytophagales</taxon>
        <taxon>Cyclobacteriaceae</taxon>
    </lineage>
</organism>
<proteinExistence type="predicted"/>
<dbReference type="PANTHER" id="PTHR14859">
    <property type="entry name" value="CALCOFLUOR WHITE HYPERSENSITIVE PROTEIN PRECURSOR"/>
    <property type="match status" value="1"/>
</dbReference>
<dbReference type="InterPro" id="IPR051916">
    <property type="entry name" value="GPI-anchor_lipid_remodeler"/>
</dbReference>
<dbReference type="SUPFAM" id="SSF56219">
    <property type="entry name" value="DNase I-like"/>
    <property type="match status" value="1"/>
</dbReference>
<evidence type="ECO:0000259" key="1">
    <source>
        <dbReference type="Pfam" id="PF03372"/>
    </source>
</evidence>
<sequence>MKETAGVFSFFLRPFFGLLLSSLFLICGIGIMDVYAQQISVLSYNIHHCNPPSQPGLIDVEAIARVIRDSGADLVALQEVDVFTERSGRYLHQAARLGELTEMYWYFYKSIDHAGGEYGNAILSKYPILAKGGWDLPNDADTEPRTAVYVDVMLPGGGAITFAGTHLEFKREEVTLKQAKSLAEFLGARSDRPLILAGDFNSEAGKSPINFLDKMFLRSCLVDCAPTIPEINPVKEIDFVMVRPKDAFRIISHEVITETYASDHLPVLVRLILN</sequence>
<dbReference type="STRING" id="1232681.ADIS_0668"/>
<dbReference type="Pfam" id="PF03372">
    <property type="entry name" value="Exo_endo_phos"/>
    <property type="match status" value="1"/>
</dbReference>
<dbReference type="Gene3D" id="3.60.10.10">
    <property type="entry name" value="Endonuclease/exonuclease/phosphatase"/>
    <property type="match status" value="1"/>
</dbReference>
<evidence type="ECO:0000313" key="2">
    <source>
        <dbReference type="EMBL" id="EON78771.1"/>
    </source>
</evidence>
<dbReference type="AlphaFoldDB" id="R7ZX79"/>
<comment type="caution">
    <text evidence="2">The sequence shown here is derived from an EMBL/GenBank/DDBJ whole genome shotgun (WGS) entry which is preliminary data.</text>
</comment>
<evidence type="ECO:0000313" key="3">
    <source>
        <dbReference type="Proteomes" id="UP000013909"/>
    </source>
</evidence>
<dbReference type="EMBL" id="AQHR01000022">
    <property type="protein sequence ID" value="EON78771.1"/>
    <property type="molecule type" value="Genomic_DNA"/>
</dbReference>
<dbReference type="RefSeq" id="WP_010852816.1">
    <property type="nucleotide sequence ID" value="NZ_AQHR01000022.1"/>
</dbReference>
<gene>
    <name evidence="2" type="ORF">ADIS_0668</name>
</gene>
<protein>
    <submittedName>
        <fullName evidence="2">Putative secreted protein</fullName>
    </submittedName>
</protein>